<feature type="binding site" evidence="6">
    <location>
        <position position="106"/>
    </location>
    <ligand>
        <name>ATP</name>
        <dbReference type="ChEBI" id="CHEBI:30616"/>
    </ligand>
</feature>
<sequence length="492" mass="55041">MANAHHTIPALAPPPPSYSSQGIIPTSVAASSATSTTTASTTSSSTTSRPSIKPPPPRDDSEGHFIVTPQGTITSRYTINRLLGQGTFGKVAECLDRRDGRNVAVKVIRAVQKYRDAAKVEVRVLRELQSRDPGNIYRCIHLLDEFDFHGHTCMVFELYGMSVFDHMKRNGFTPLSPFHIWHLAKQLLSSVQFLHSAGLVHTDLKPENILFARNSFRKVEPGSAGKVKEEIVDSEIRLIDFGSATFNTEYHSAIVSTRHYRAPEIILGIGWSYPCDLWSIGCILVELYTGEALFQTHDNFEHLAMMEKVLGPIPTRLQRLASRCNPPFFSHGRLLYPQAETSRTSMRYVSHVRSLSQIIPQNSVFGRHFLALVESLLRYCPEDRARAVDAVNSSFFRLNWRSDGVAWDPAEEEEALAEEERRRRRHRLFTNPMDPEMAFQSASSPYPTPMPLPDFPNRYLGRGGDGGESGGGAGGSSHGYSLRQSRFTGRYC</sequence>
<accession>A0A4P9Y5Q6</accession>
<evidence type="ECO:0000256" key="4">
    <source>
        <dbReference type="ARBA" id="ARBA00022777"/>
    </source>
</evidence>
<dbReference type="Pfam" id="PF00069">
    <property type="entry name" value="Pkinase"/>
    <property type="match status" value="1"/>
</dbReference>
<dbReference type="PROSITE" id="PS50011">
    <property type="entry name" value="PROTEIN_KINASE_DOM"/>
    <property type="match status" value="1"/>
</dbReference>
<evidence type="ECO:0000256" key="8">
    <source>
        <dbReference type="SAM" id="MobiDB-lite"/>
    </source>
</evidence>
<dbReference type="InterPro" id="IPR008271">
    <property type="entry name" value="Ser/Thr_kinase_AS"/>
</dbReference>
<protein>
    <submittedName>
        <fullName evidence="10">Kinase-like domain-containing protein</fullName>
    </submittedName>
</protein>
<organism evidence="10 11">
    <name type="scientific">Piptocephalis cylindrospora</name>
    <dbReference type="NCBI Taxonomy" id="1907219"/>
    <lineage>
        <taxon>Eukaryota</taxon>
        <taxon>Fungi</taxon>
        <taxon>Fungi incertae sedis</taxon>
        <taxon>Zoopagomycota</taxon>
        <taxon>Zoopagomycotina</taxon>
        <taxon>Zoopagomycetes</taxon>
        <taxon>Zoopagales</taxon>
        <taxon>Piptocephalidaceae</taxon>
        <taxon>Piptocephalis</taxon>
    </lineage>
</organism>
<keyword evidence="2" id="KW-0808">Transferase</keyword>
<dbReference type="AlphaFoldDB" id="A0A4P9Y5Q6"/>
<evidence type="ECO:0000256" key="6">
    <source>
        <dbReference type="PROSITE-ProRule" id="PRU10141"/>
    </source>
</evidence>
<dbReference type="EMBL" id="KZ987893">
    <property type="protein sequence ID" value="RKP14062.1"/>
    <property type="molecule type" value="Genomic_DNA"/>
</dbReference>
<dbReference type="PROSITE" id="PS00107">
    <property type="entry name" value="PROTEIN_KINASE_ATP"/>
    <property type="match status" value="1"/>
</dbReference>
<proteinExistence type="inferred from homology"/>
<dbReference type="InterPro" id="IPR011009">
    <property type="entry name" value="Kinase-like_dom_sf"/>
</dbReference>
<dbReference type="CDD" id="cd14134">
    <property type="entry name" value="PKc_CLK"/>
    <property type="match status" value="1"/>
</dbReference>
<evidence type="ECO:0000259" key="9">
    <source>
        <dbReference type="PROSITE" id="PS50011"/>
    </source>
</evidence>
<dbReference type="PROSITE" id="PS00108">
    <property type="entry name" value="PROTEIN_KINASE_ST"/>
    <property type="match status" value="1"/>
</dbReference>
<feature type="domain" description="Protein kinase" evidence="9">
    <location>
        <begin position="77"/>
        <end position="396"/>
    </location>
</feature>
<evidence type="ECO:0000256" key="3">
    <source>
        <dbReference type="ARBA" id="ARBA00022741"/>
    </source>
</evidence>
<keyword evidence="3 6" id="KW-0547">Nucleotide-binding</keyword>
<keyword evidence="1 7" id="KW-0723">Serine/threonine-protein kinase</keyword>
<feature type="compositionally biased region" description="Low complexity" evidence="8">
    <location>
        <begin position="26"/>
        <end position="48"/>
    </location>
</feature>
<dbReference type="PANTHER" id="PTHR45646:SF11">
    <property type="entry name" value="SERINE_THREONINE-PROTEIN KINASE DOA"/>
    <property type="match status" value="1"/>
</dbReference>
<evidence type="ECO:0000256" key="5">
    <source>
        <dbReference type="ARBA" id="ARBA00022840"/>
    </source>
</evidence>
<keyword evidence="4 10" id="KW-0418">Kinase</keyword>
<dbReference type="InterPro" id="IPR051175">
    <property type="entry name" value="CLK_kinases"/>
</dbReference>
<gene>
    <name evidence="10" type="ORF">BJ684DRAFT_9164</name>
</gene>
<keyword evidence="11" id="KW-1185">Reference proteome</keyword>
<keyword evidence="5 6" id="KW-0067">ATP-binding</keyword>
<dbReference type="Proteomes" id="UP000267251">
    <property type="component" value="Unassembled WGS sequence"/>
</dbReference>
<dbReference type="Gene3D" id="1.10.510.10">
    <property type="entry name" value="Transferase(Phosphotransferase) domain 1"/>
    <property type="match status" value="1"/>
</dbReference>
<dbReference type="InterPro" id="IPR000719">
    <property type="entry name" value="Prot_kinase_dom"/>
</dbReference>
<evidence type="ECO:0000256" key="2">
    <source>
        <dbReference type="ARBA" id="ARBA00022679"/>
    </source>
</evidence>
<dbReference type="OrthoDB" id="283111at2759"/>
<dbReference type="GO" id="GO:0004674">
    <property type="term" value="F:protein serine/threonine kinase activity"/>
    <property type="evidence" value="ECO:0007669"/>
    <property type="project" value="UniProtKB-KW"/>
</dbReference>
<dbReference type="InterPro" id="IPR017441">
    <property type="entry name" value="Protein_kinase_ATP_BS"/>
</dbReference>
<dbReference type="GO" id="GO:0043484">
    <property type="term" value="P:regulation of RNA splicing"/>
    <property type="evidence" value="ECO:0007669"/>
    <property type="project" value="TreeGrafter"/>
</dbReference>
<dbReference type="GO" id="GO:0005524">
    <property type="term" value="F:ATP binding"/>
    <property type="evidence" value="ECO:0007669"/>
    <property type="project" value="UniProtKB-UniRule"/>
</dbReference>
<feature type="region of interest" description="Disordered" evidence="8">
    <location>
        <begin position="458"/>
        <end position="481"/>
    </location>
</feature>
<dbReference type="SMART" id="SM00220">
    <property type="entry name" value="S_TKc"/>
    <property type="match status" value="1"/>
</dbReference>
<evidence type="ECO:0000256" key="1">
    <source>
        <dbReference type="ARBA" id="ARBA00022527"/>
    </source>
</evidence>
<dbReference type="PANTHER" id="PTHR45646">
    <property type="entry name" value="SERINE/THREONINE-PROTEIN KINASE DOA-RELATED"/>
    <property type="match status" value="1"/>
</dbReference>
<evidence type="ECO:0000313" key="10">
    <source>
        <dbReference type="EMBL" id="RKP14062.1"/>
    </source>
</evidence>
<evidence type="ECO:0000256" key="7">
    <source>
        <dbReference type="RuleBase" id="RU000304"/>
    </source>
</evidence>
<name>A0A4P9Y5Q6_9FUNG</name>
<reference evidence="11" key="1">
    <citation type="journal article" date="2018" name="Nat. Microbiol.">
        <title>Leveraging single-cell genomics to expand the fungal tree of life.</title>
        <authorList>
            <person name="Ahrendt S.R."/>
            <person name="Quandt C.A."/>
            <person name="Ciobanu D."/>
            <person name="Clum A."/>
            <person name="Salamov A."/>
            <person name="Andreopoulos B."/>
            <person name="Cheng J.F."/>
            <person name="Woyke T."/>
            <person name="Pelin A."/>
            <person name="Henrissat B."/>
            <person name="Reynolds N.K."/>
            <person name="Benny G.L."/>
            <person name="Smith M.E."/>
            <person name="James T.Y."/>
            <person name="Grigoriev I.V."/>
        </authorList>
    </citation>
    <scope>NUCLEOTIDE SEQUENCE [LARGE SCALE GENOMIC DNA]</scope>
</reference>
<dbReference type="GO" id="GO:0005634">
    <property type="term" value="C:nucleus"/>
    <property type="evidence" value="ECO:0007669"/>
    <property type="project" value="TreeGrafter"/>
</dbReference>
<dbReference type="SUPFAM" id="SSF56112">
    <property type="entry name" value="Protein kinase-like (PK-like)"/>
    <property type="match status" value="1"/>
</dbReference>
<feature type="compositionally biased region" description="Gly residues" evidence="8">
    <location>
        <begin position="461"/>
        <end position="477"/>
    </location>
</feature>
<dbReference type="Gene3D" id="3.30.200.20">
    <property type="entry name" value="Phosphorylase Kinase, domain 1"/>
    <property type="match status" value="1"/>
</dbReference>
<feature type="region of interest" description="Disordered" evidence="8">
    <location>
        <begin position="1"/>
        <end position="65"/>
    </location>
</feature>
<comment type="similarity">
    <text evidence="7">Belongs to the protein kinase superfamily.</text>
</comment>
<evidence type="ECO:0000313" key="11">
    <source>
        <dbReference type="Proteomes" id="UP000267251"/>
    </source>
</evidence>